<feature type="coiled-coil region" evidence="6">
    <location>
        <begin position="942"/>
        <end position="969"/>
    </location>
</feature>
<dbReference type="EnsemblMetazoa" id="LLOJ007470-RA">
    <property type="protein sequence ID" value="LLOJ007470-PA"/>
    <property type="gene ID" value="LLOJ007470"/>
</dbReference>
<name>A0A1B0CRH2_LUTLO</name>
<reference evidence="10" key="3">
    <citation type="submission" date="2020-05" db="UniProtKB">
        <authorList>
            <consortium name="EnsemblMetazoa"/>
        </authorList>
    </citation>
    <scope>IDENTIFICATION</scope>
    <source>
        <strain evidence="10">Jacobina</strain>
    </source>
</reference>
<dbReference type="AlphaFoldDB" id="A0A1B0CRH2"/>
<dbReference type="SMART" id="SM00868">
    <property type="entry name" value="zf-AD"/>
    <property type="match status" value="2"/>
</dbReference>
<dbReference type="FunFam" id="3.30.160.60:FF:000100">
    <property type="entry name" value="Zinc finger 45-like"/>
    <property type="match status" value="3"/>
</dbReference>
<dbReference type="PANTHER" id="PTHR24379">
    <property type="entry name" value="KRAB AND ZINC FINGER DOMAIN-CONTAINING"/>
    <property type="match status" value="1"/>
</dbReference>
<dbReference type="Gene3D" id="3.30.160.60">
    <property type="entry name" value="Classic Zinc Finger"/>
    <property type="match status" value="16"/>
</dbReference>
<evidence type="ECO:0000256" key="2">
    <source>
        <dbReference type="ARBA" id="ARBA00022737"/>
    </source>
</evidence>
<feature type="domain" description="C2H2-type" evidence="8">
    <location>
        <begin position="1009"/>
        <end position="1036"/>
    </location>
</feature>
<dbReference type="VEuPathDB" id="VectorBase:LLONM1_008894"/>
<feature type="domain" description="C2H2-type" evidence="8">
    <location>
        <begin position="741"/>
        <end position="768"/>
    </location>
</feature>
<sequence>FLGGRPRKSTIPPRKPQRLTAFRKVKAKEKSFENEGSQEEPSAEKLHPKEQKKRGRKAAERECKICSKKFTRLMGLKNHILAIHRKNEMPLVCSKCPKRFVSKTNLKMHEISHLPDEERLIFSCSHCGKKFSKKSNLKIHINSIHTKDKLFICEECGKSFNTKGGLYEHRVVHTDEHPFHCSFCPKQFKNTSAKKRHEEIHADIKHECSYCGIKLKTRRTLRLHMVVHSDKKNYKCNYCGNEYKRAKTLKDHLFLHTGQRPYECPFCDKTFSNNSNCRSHKKKDHPLELAALEATGQQQRVTHLPRLEDLQSKFCARQDYTNEDGTIQDLELVGDKINIVKEYFLITLLPFDEIQYICNDCSAFLERVDHFRDNCVKVEHMFSELMRYRNMTDVEIQALRAKFGFDSEDLTTLNNLYSQPLNEESDVDTVMAKEYNNPDEVIYQEIVVVEHMFSELMRYRNMTDIEIQALRAKFGFDSEDLTTLFSQPLNEESDVDTVMAKEYNNPDEVIYQEIVVKESEDEMETLVEVDEAEEVDEVVEEEKPVVKKSPRKRKKKEVKPFKAIREKVCKICYKVFISYSGLTNHMITKHPTDDQETYACPQCPKEFISRRSWRKHQMTHLSPEEKLIYSCEFCEKKFTAKSTLKTHIDSFHEKKTLFVCDVCGKSCNTKGALMQHRLVHSDDYPYECSYCGKKFKFLPDKRRHEEIHTDTKYECPHCGLMLNTKRNLRLHKAVHSDERKYKCNYCGHEFKRPAALKHHLLQHTGQRPYKCLFCEKSFTNNVNCKGHQKKKHPDEWEAFVASGQQQQVTKLPKLEELQTIFCAKRDSSELGNVYKMESIEEQMEIVKEYFSIVLLPFSRVRSMCSECYAFLNKVQKFRNHCLRVDAMFNELVINENSTNIQTIRSKYGFDNEEDELSSQLMQHLDESEEETDMKTWRNNSSSDHYSDTLKNVKVKLEDIEEEIELIDNEDEVEEDYEEAPYEENEYAKFSAKSSLKIHINTIHNNEKKFICDICGKTFGTKGNLSEHCKIHGDDWPFQCAYCPRKFKTAANMKIHEEIHTDTKFKCPHCDVLANTKRSLRFHLLVHTDEKKYKCKYCSRTFKRPTALKYHLHQHTGYKPYPCQYCDSAYTSKINLEGHQKKNHPFQVEAVASAIKAE</sequence>
<feature type="domain" description="C2H2-type" evidence="8">
    <location>
        <begin position="1092"/>
        <end position="1119"/>
    </location>
</feature>
<feature type="domain" description="C2H2-type" evidence="8">
    <location>
        <begin position="122"/>
        <end position="150"/>
    </location>
</feature>
<feature type="domain" description="C2H2-type" evidence="8">
    <location>
        <begin position="658"/>
        <end position="685"/>
    </location>
</feature>
<dbReference type="PROSITE" id="PS50157">
    <property type="entry name" value="ZINC_FINGER_C2H2_2"/>
    <property type="match status" value="20"/>
</dbReference>
<dbReference type="PROSITE" id="PS00028">
    <property type="entry name" value="ZINC_FINGER_C2H2_1"/>
    <property type="match status" value="20"/>
</dbReference>
<keyword evidence="6" id="KW-0175">Coiled coil</keyword>
<evidence type="ECO:0000256" key="1">
    <source>
        <dbReference type="ARBA" id="ARBA00022723"/>
    </source>
</evidence>
<organism evidence="10 11">
    <name type="scientific">Lutzomyia longipalpis</name>
    <name type="common">Sand fly</name>
    <dbReference type="NCBI Taxonomy" id="7200"/>
    <lineage>
        <taxon>Eukaryota</taxon>
        <taxon>Metazoa</taxon>
        <taxon>Ecdysozoa</taxon>
        <taxon>Arthropoda</taxon>
        <taxon>Hexapoda</taxon>
        <taxon>Insecta</taxon>
        <taxon>Pterygota</taxon>
        <taxon>Neoptera</taxon>
        <taxon>Endopterygota</taxon>
        <taxon>Diptera</taxon>
        <taxon>Nematocera</taxon>
        <taxon>Psychodoidea</taxon>
        <taxon>Psychodidae</taxon>
        <taxon>Lutzomyia</taxon>
        <taxon>Lutzomyia</taxon>
    </lineage>
</organism>
<dbReference type="EMBL" id="AJWK01024785">
    <property type="status" value="NOT_ANNOTATED_CDS"/>
    <property type="molecule type" value="Genomic_DNA"/>
</dbReference>
<evidence type="ECO:0000256" key="7">
    <source>
        <dbReference type="SAM" id="MobiDB-lite"/>
    </source>
</evidence>
<reference evidence="11" key="1">
    <citation type="submission" date="2012-05" db="EMBL/GenBank/DDBJ databases">
        <title>Whole Genome Assembly of Lutzomyia longipalpis.</title>
        <authorList>
            <person name="Richards S."/>
            <person name="Qu C."/>
            <person name="Dillon R."/>
            <person name="Worley K."/>
            <person name="Scherer S."/>
            <person name="Batterton M."/>
            <person name="Taylor A."/>
            <person name="Hawes A."/>
            <person name="Hernandez B."/>
            <person name="Kovar C."/>
            <person name="Mandapat C."/>
            <person name="Pham C."/>
            <person name="Qu C."/>
            <person name="Jing C."/>
            <person name="Bess C."/>
            <person name="Bandaranaike D."/>
            <person name="Ngo D."/>
            <person name="Ongeri F."/>
            <person name="Arias F."/>
            <person name="Lara F."/>
            <person name="Weissenberger G."/>
            <person name="Kamau G."/>
            <person name="Han H."/>
            <person name="Shen H."/>
            <person name="Dinh H."/>
            <person name="Khalil I."/>
            <person name="Jones J."/>
            <person name="Shafer J."/>
            <person name="Jayaseelan J."/>
            <person name="Quiroz J."/>
            <person name="Blankenburg K."/>
            <person name="Nguyen L."/>
            <person name="Jackson L."/>
            <person name="Francisco L."/>
            <person name="Tang L.-Y."/>
            <person name="Pu L.-L."/>
            <person name="Perales L."/>
            <person name="Lorensuhewa L."/>
            <person name="Munidasa M."/>
            <person name="Coyle M."/>
            <person name="Taylor M."/>
            <person name="Puazo M."/>
            <person name="Firestine M."/>
            <person name="Scheel M."/>
            <person name="Javaid M."/>
            <person name="Wang M."/>
            <person name="Li M."/>
            <person name="Tabassum N."/>
            <person name="Saada N."/>
            <person name="Osuji N."/>
            <person name="Aqrawi P."/>
            <person name="Fu Q."/>
            <person name="Thornton R."/>
            <person name="Raj R."/>
            <person name="Goodspeed R."/>
            <person name="Mata R."/>
            <person name="Najjar R."/>
            <person name="Gubbala S."/>
            <person name="Lee S."/>
            <person name="Denson S."/>
            <person name="Patil S."/>
            <person name="Macmil S."/>
            <person name="Qi S."/>
            <person name="Matskevitch T."/>
            <person name="Palculict T."/>
            <person name="Mathew T."/>
            <person name="Vee V."/>
            <person name="Velamala V."/>
            <person name="Korchina V."/>
            <person name="Cai W."/>
            <person name="Liu W."/>
            <person name="Dai W."/>
            <person name="Zou X."/>
            <person name="Zhu Y."/>
            <person name="Zhang Y."/>
            <person name="Wu Y.-Q."/>
            <person name="Xin Y."/>
            <person name="Nazarath L."/>
            <person name="Kovar C."/>
            <person name="Han Y."/>
            <person name="Muzny D."/>
            <person name="Gibbs R."/>
        </authorList>
    </citation>
    <scope>NUCLEOTIDE SEQUENCE [LARGE SCALE GENOMIC DNA]</scope>
    <source>
        <strain evidence="11">Jacobina</strain>
    </source>
</reference>
<dbReference type="GO" id="GO:0000981">
    <property type="term" value="F:DNA-binding transcription factor activity, RNA polymerase II-specific"/>
    <property type="evidence" value="ECO:0007669"/>
    <property type="project" value="TreeGrafter"/>
</dbReference>
<feature type="domain" description="C2H2-type" evidence="8">
    <location>
        <begin position="61"/>
        <end position="89"/>
    </location>
</feature>
<feature type="region of interest" description="Disordered" evidence="7">
    <location>
        <begin position="1"/>
        <end position="58"/>
    </location>
</feature>
<feature type="domain" description="C2H2-type" evidence="8">
    <location>
        <begin position="151"/>
        <end position="178"/>
    </location>
</feature>
<evidence type="ECO:0000313" key="9">
    <source>
        <dbReference type="EMBL" id="MBC1169819.1"/>
    </source>
</evidence>
<dbReference type="Pfam" id="PF00096">
    <property type="entry name" value="zf-C2H2"/>
    <property type="match status" value="11"/>
</dbReference>
<accession>A0A1B0CRH2</accession>
<dbReference type="VEuPathDB" id="VectorBase:LLOJ007470"/>
<evidence type="ECO:0000313" key="11">
    <source>
        <dbReference type="Proteomes" id="UP000092461"/>
    </source>
</evidence>
<feature type="domain" description="C2H2-type" evidence="8">
    <location>
        <begin position="91"/>
        <end position="118"/>
    </location>
</feature>
<dbReference type="InterPro" id="IPR013087">
    <property type="entry name" value="Znf_C2H2_type"/>
</dbReference>
<protein>
    <submittedName>
        <fullName evidence="9">Putative c2h2-type zn-finger protein</fullName>
    </submittedName>
</protein>
<feature type="domain" description="C2H2-type" evidence="8">
    <location>
        <begin position="262"/>
        <end position="290"/>
    </location>
</feature>
<dbReference type="GO" id="GO:0005634">
    <property type="term" value="C:nucleus"/>
    <property type="evidence" value="ECO:0007669"/>
    <property type="project" value="InterPro"/>
</dbReference>
<evidence type="ECO:0000259" key="8">
    <source>
        <dbReference type="PROSITE" id="PS50157"/>
    </source>
</evidence>
<dbReference type="EMBL" id="AJWK01024784">
    <property type="status" value="NOT_ANNOTATED_CDS"/>
    <property type="molecule type" value="Genomic_DNA"/>
</dbReference>
<keyword evidence="3 5" id="KW-0863">Zinc-finger</keyword>
<feature type="domain" description="C2H2-type" evidence="8">
    <location>
        <begin position="629"/>
        <end position="657"/>
    </location>
</feature>
<dbReference type="EMBL" id="GITU01001116">
    <property type="protein sequence ID" value="MBC1169819.1"/>
    <property type="molecule type" value="Transcribed_RNA"/>
</dbReference>
<reference evidence="9" key="2">
    <citation type="journal article" date="2020" name="BMC">
        <title>Leishmania infection induces a limited differential gene expression in the sand fly midgut.</title>
        <authorList>
            <person name="Coutinho-Abreu I.V."/>
            <person name="Serafim T.D."/>
            <person name="Meneses C."/>
            <person name="Kamhawi S."/>
            <person name="Oliveira F."/>
            <person name="Valenzuela J.G."/>
        </authorList>
    </citation>
    <scope>NUCLEOTIDE SEQUENCE</scope>
    <source>
        <strain evidence="9">Jacobina</strain>
        <tissue evidence="9">Midgut</tissue>
    </source>
</reference>
<dbReference type="GO" id="GO:0008270">
    <property type="term" value="F:zinc ion binding"/>
    <property type="evidence" value="ECO:0007669"/>
    <property type="project" value="UniProtKB-KW"/>
</dbReference>
<dbReference type="EMBL" id="AJWK01024783">
    <property type="status" value="NOT_ANNOTATED_CDS"/>
    <property type="molecule type" value="Genomic_DNA"/>
</dbReference>
<feature type="domain" description="C2H2-type" evidence="8">
    <location>
        <begin position="206"/>
        <end position="233"/>
    </location>
</feature>
<feature type="domain" description="C2H2-type" evidence="8">
    <location>
        <begin position="686"/>
        <end position="713"/>
    </location>
</feature>
<dbReference type="InterPro" id="IPR012934">
    <property type="entry name" value="Znf_AD"/>
</dbReference>
<dbReference type="GO" id="GO:0000977">
    <property type="term" value="F:RNA polymerase II transcription regulatory region sequence-specific DNA binding"/>
    <property type="evidence" value="ECO:0007669"/>
    <property type="project" value="TreeGrafter"/>
</dbReference>
<keyword evidence="2" id="KW-0677">Repeat</keyword>
<feature type="domain" description="C2H2-type" evidence="8">
    <location>
        <begin position="1037"/>
        <end position="1064"/>
    </location>
</feature>
<keyword evidence="11" id="KW-1185">Reference proteome</keyword>
<feature type="domain" description="C2H2-type" evidence="8">
    <location>
        <begin position="713"/>
        <end position="740"/>
    </location>
</feature>
<dbReference type="VEuPathDB" id="VectorBase:LLONM1_007706"/>
<dbReference type="PANTHER" id="PTHR24379:SF127">
    <property type="entry name" value="BLOODY FINGERS-RELATED"/>
    <property type="match status" value="1"/>
</dbReference>
<dbReference type="Pfam" id="PF13912">
    <property type="entry name" value="zf-C2H2_6"/>
    <property type="match status" value="1"/>
</dbReference>
<dbReference type="SMART" id="SM00355">
    <property type="entry name" value="ZnF_C2H2"/>
    <property type="match status" value="21"/>
</dbReference>
<feature type="domain" description="C2H2-type" evidence="8">
    <location>
        <begin position="179"/>
        <end position="206"/>
    </location>
</feature>
<feature type="domain" description="C2H2-type" evidence="8">
    <location>
        <begin position="1064"/>
        <end position="1091"/>
    </location>
</feature>
<feature type="domain" description="C2H2-type" evidence="8">
    <location>
        <begin position="598"/>
        <end position="625"/>
    </location>
</feature>
<evidence type="ECO:0000313" key="10">
    <source>
        <dbReference type="EnsemblMetazoa" id="LLOJ007470-PA"/>
    </source>
</evidence>
<dbReference type="Proteomes" id="UP000092461">
    <property type="component" value="Unassembled WGS sequence"/>
</dbReference>
<evidence type="ECO:0000256" key="3">
    <source>
        <dbReference type="ARBA" id="ARBA00022771"/>
    </source>
</evidence>
<feature type="domain" description="C2H2-type" evidence="8">
    <location>
        <begin position="1120"/>
        <end position="1148"/>
    </location>
</feature>
<feature type="domain" description="C2H2-type" evidence="8">
    <location>
        <begin position="234"/>
        <end position="261"/>
    </location>
</feature>
<feature type="domain" description="C2H2-type" evidence="8">
    <location>
        <begin position="769"/>
        <end position="797"/>
    </location>
</feature>
<dbReference type="InterPro" id="IPR036236">
    <property type="entry name" value="Znf_C2H2_sf"/>
</dbReference>
<evidence type="ECO:0000256" key="6">
    <source>
        <dbReference type="SAM" id="Coils"/>
    </source>
</evidence>
<dbReference type="SUPFAM" id="SSF57667">
    <property type="entry name" value="beta-beta-alpha zinc fingers"/>
    <property type="match status" value="12"/>
</dbReference>
<keyword evidence="1" id="KW-0479">Metal-binding</keyword>
<evidence type="ECO:0000256" key="5">
    <source>
        <dbReference type="PROSITE-ProRule" id="PRU00042"/>
    </source>
</evidence>
<evidence type="ECO:0000256" key="4">
    <source>
        <dbReference type="ARBA" id="ARBA00022833"/>
    </source>
</evidence>
<feature type="compositionally biased region" description="Basic residues" evidence="7">
    <location>
        <begin position="15"/>
        <end position="27"/>
    </location>
</feature>
<proteinExistence type="predicted"/>
<keyword evidence="4" id="KW-0862">Zinc</keyword>